<protein>
    <recommendedName>
        <fullName evidence="3">tRNA/rRNA methyltransferase SpoU type domain-containing protein</fullName>
    </recommendedName>
</protein>
<evidence type="ECO:0000313" key="5">
    <source>
        <dbReference type="Proteomes" id="UP000177528"/>
    </source>
</evidence>
<dbReference type="EMBL" id="MHHR01000019">
    <property type="protein sequence ID" value="OGY34205.1"/>
    <property type="molecule type" value="Genomic_DNA"/>
</dbReference>
<evidence type="ECO:0000256" key="1">
    <source>
        <dbReference type="ARBA" id="ARBA00022603"/>
    </source>
</evidence>
<gene>
    <name evidence="4" type="ORF">A3D99_03630</name>
</gene>
<organism evidence="4 5">
    <name type="scientific">Candidatus Andersenbacteria bacterium RIFCSPHIGHO2_12_FULL_45_11</name>
    <dbReference type="NCBI Taxonomy" id="1797281"/>
    <lineage>
        <taxon>Bacteria</taxon>
        <taxon>Candidatus Anderseniibacteriota</taxon>
    </lineage>
</organism>
<evidence type="ECO:0000313" key="4">
    <source>
        <dbReference type="EMBL" id="OGY34205.1"/>
    </source>
</evidence>
<name>A0A1G1X2G1_9BACT</name>
<dbReference type="AlphaFoldDB" id="A0A1G1X2G1"/>
<dbReference type="PANTHER" id="PTHR46429">
    <property type="entry name" value="23S RRNA (GUANOSINE-2'-O-)-METHYLTRANSFERASE RLMB"/>
    <property type="match status" value="1"/>
</dbReference>
<dbReference type="GO" id="GO:0006396">
    <property type="term" value="P:RNA processing"/>
    <property type="evidence" value="ECO:0007669"/>
    <property type="project" value="InterPro"/>
</dbReference>
<evidence type="ECO:0000256" key="2">
    <source>
        <dbReference type="ARBA" id="ARBA00022679"/>
    </source>
</evidence>
<feature type="domain" description="tRNA/rRNA methyltransferase SpoU type" evidence="3">
    <location>
        <begin position="27"/>
        <end position="181"/>
    </location>
</feature>
<dbReference type="SUPFAM" id="SSF75217">
    <property type="entry name" value="alpha/beta knot"/>
    <property type="match status" value="1"/>
</dbReference>
<proteinExistence type="predicted"/>
<dbReference type="Gene3D" id="3.40.1280.10">
    <property type="match status" value="1"/>
</dbReference>
<reference evidence="4 5" key="1">
    <citation type="journal article" date="2016" name="Nat. Commun.">
        <title>Thousands of microbial genomes shed light on interconnected biogeochemical processes in an aquifer system.</title>
        <authorList>
            <person name="Anantharaman K."/>
            <person name="Brown C.T."/>
            <person name="Hug L.A."/>
            <person name="Sharon I."/>
            <person name="Castelle C.J."/>
            <person name="Probst A.J."/>
            <person name="Thomas B.C."/>
            <person name="Singh A."/>
            <person name="Wilkins M.J."/>
            <person name="Karaoz U."/>
            <person name="Brodie E.L."/>
            <person name="Williams K.H."/>
            <person name="Hubbard S.S."/>
            <person name="Banfield J.F."/>
        </authorList>
    </citation>
    <scope>NUCLEOTIDE SEQUENCE [LARGE SCALE GENOMIC DNA]</scope>
</reference>
<dbReference type="GO" id="GO:0005829">
    <property type="term" value="C:cytosol"/>
    <property type="evidence" value="ECO:0007669"/>
    <property type="project" value="TreeGrafter"/>
</dbReference>
<sequence length="198" mass="22334">MQKKTTQELIHERPSTEELATMPRVPLIVIADNIRSLDNVGLLFRLCELSRIELLVLAGYTGYPRTLKDTRPENVITRHDNRIRKTAVYALEHQPWLYAEDTSQFINEKKQEGYHVLALEQTTTSIPYTYAAFTLPSILIIGHERLGVRDELLKLADTIIEIPILGIGNSHNVAMATGIIISSILEKTGQYPKNNGIS</sequence>
<dbReference type="GO" id="GO:0003723">
    <property type="term" value="F:RNA binding"/>
    <property type="evidence" value="ECO:0007669"/>
    <property type="project" value="InterPro"/>
</dbReference>
<dbReference type="GO" id="GO:0032259">
    <property type="term" value="P:methylation"/>
    <property type="evidence" value="ECO:0007669"/>
    <property type="project" value="UniProtKB-KW"/>
</dbReference>
<dbReference type="Proteomes" id="UP000177528">
    <property type="component" value="Unassembled WGS sequence"/>
</dbReference>
<dbReference type="GO" id="GO:0008173">
    <property type="term" value="F:RNA methyltransferase activity"/>
    <property type="evidence" value="ECO:0007669"/>
    <property type="project" value="InterPro"/>
</dbReference>
<keyword evidence="1" id="KW-0489">Methyltransferase</keyword>
<accession>A0A1G1X2G1</accession>
<dbReference type="PANTHER" id="PTHR46429:SF1">
    <property type="entry name" value="23S RRNA (GUANOSINE-2'-O-)-METHYLTRANSFERASE RLMB"/>
    <property type="match status" value="1"/>
</dbReference>
<dbReference type="Pfam" id="PF00588">
    <property type="entry name" value="SpoU_methylase"/>
    <property type="match status" value="1"/>
</dbReference>
<evidence type="ECO:0000259" key="3">
    <source>
        <dbReference type="Pfam" id="PF00588"/>
    </source>
</evidence>
<dbReference type="InterPro" id="IPR004441">
    <property type="entry name" value="rRNA_MeTrfase_TrmH"/>
</dbReference>
<dbReference type="InterPro" id="IPR001537">
    <property type="entry name" value="SpoU_MeTrfase"/>
</dbReference>
<dbReference type="InterPro" id="IPR029026">
    <property type="entry name" value="tRNA_m1G_MTases_N"/>
</dbReference>
<keyword evidence="2" id="KW-0808">Transferase</keyword>
<comment type="caution">
    <text evidence="4">The sequence shown here is derived from an EMBL/GenBank/DDBJ whole genome shotgun (WGS) entry which is preliminary data.</text>
</comment>
<dbReference type="InterPro" id="IPR029028">
    <property type="entry name" value="Alpha/beta_knot_MTases"/>
</dbReference>